<organism evidence="6">
    <name type="scientific">marine sediment metagenome</name>
    <dbReference type="NCBI Taxonomy" id="412755"/>
    <lineage>
        <taxon>unclassified sequences</taxon>
        <taxon>metagenomes</taxon>
        <taxon>ecological metagenomes</taxon>
    </lineage>
</organism>
<feature type="non-terminal residue" evidence="6">
    <location>
        <position position="121"/>
    </location>
</feature>
<dbReference type="EMBL" id="BARU01038274">
    <property type="protein sequence ID" value="GAH82865.1"/>
    <property type="molecule type" value="Genomic_DNA"/>
</dbReference>
<dbReference type="GO" id="GO:0016020">
    <property type="term" value="C:membrane"/>
    <property type="evidence" value="ECO:0007669"/>
    <property type="project" value="UniProtKB-SubCell"/>
</dbReference>
<dbReference type="Pfam" id="PF01925">
    <property type="entry name" value="TauE"/>
    <property type="match status" value="1"/>
</dbReference>
<dbReference type="InterPro" id="IPR002781">
    <property type="entry name" value="TM_pro_TauE-like"/>
</dbReference>
<reference evidence="6" key="1">
    <citation type="journal article" date="2014" name="Front. Microbiol.">
        <title>High frequency of phylogenetically diverse reductive dehalogenase-homologous genes in deep subseafloor sedimentary metagenomes.</title>
        <authorList>
            <person name="Kawai M."/>
            <person name="Futagami T."/>
            <person name="Toyoda A."/>
            <person name="Takaki Y."/>
            <person name="Nishi S."/>
            <person name="Hori S."/>
            <person name="Arai W."/>
            <person name="Tsubouchi T."/>
            <person name="Morono Y."/>
            <person name="Uchiyama I."/>
            <person name="Ito T."/>
            <person name="Fujiyama A."/>
            <person name="Inagaki F."/>
            <person name="Takami H."/>
        </authorList>
    </citation>
    <scope>NUCLEOTIDE SEQUENCE</scope>
    <source>
        <strain evidence="6">Expedition CK06-06</strain>
    </source>
</reference>
<comment type="subcellular location">
    <subcellularLocation>
        <location evidence="1">Membrane</location>
        <topology evidence="1">Multi-pass membrane protein</topology>
    </subcellularLocation>
</comment>
<feature type="transmembrane region" description="Helical" evidence="5">
    <location>
        <begin position="7"/>
        <end position="29"/>
    </location>
</feature>
<gene>
    <name evidence="6" type="ORF">S03H2_59518</name>
</gene>
<keyword evidence="3 5" id="KW-1133">Transmembrane helix</keyword>
<feature type="transmembrane region" description="Helical" evidence="5">
    <location>
        <begin position="72"/>
        <end position="90"/>
    </location>
</feature>
<evidence type="ECO:0000256" key="1">
    <source>
        <dbReference type="ARBA" id="ARBA00004141"/>
    </source>
</evidence>
<evidence type="ECO:0000313" key="6">
    <source>
        <dbReference type="EMBL" id="GAH82865.1"/>
    </source>
</evidence>
<name>X1JN27_9ZZZZ</name>
<protein>
    <submittedName>
        <fullName evidence="6">Uncharacterized protein</fullName>
    </submittedName>
</protein>
<dbReference type="AlphaFoldDB" id="X1JN27"/>
<keyword evidence="2 5" id="KW-0812">Transmembrane</keyword>
<evidence type="ECO:0000256" key="4">
    <source>
        <dbReference type="ARBA" id="ARBA00023136"/>
    </source>
</evidence>
<comment type="caution">
    <text evidence="6">The sequence shown here is derived from an EMBL/GenBank/DDBJ whole genome shotgun (WGS) entry which is preliminary data.</text>
</comment>
<keyword evidence="4 5" id="KW-0472">Membrane</keyword>
<evidence type="ECO:0000256" key="3">
    <source>
        <dbReference type="ARBA" id="ARBA00022989"/>
    </source>
</evidence>
<feature type="transmembrane region" description="Helical" evidence="5">
    <location>
        <begin position="41"/>
        <end position="60"/>
    </location>
</feature>
<evidence type="ECO:0000256" key="5">
    <source>
        <dbReference type="SAM" id="Phobius"/>
    </source>
</evidence>
<sequence>MALICGVPIRIAVGTSSAMVAAMALAGFVGHAAGGDLVSTWSLFLLAAIAAVGGLLDGAVSLKTKPERLKTLFDLTTLAAAAFIVFNVWTTRENEPGAASSASSGSAPARLFSVAGPPLAG</sequence>
<evidence type="ECO:0000256" key="2">
    <source>
        <dbReference type="ARBA" id="ARBA00022692"/>
    </source>
</evidence>
<accession>X1JN27</accession>
<proteinExistence type="predicted"/>